<accession>X8IZD3</accession>
<name>X8IZD3_9AGAM</name>
<feature type="signal peptide" evidence="1">
    <location>
        <begin position="1"/>
        <end position="26"/>
    </location>
</feature>
<organism evidence="2 3">
    <name type="scientific">Rhizoctonia solani AG-3 Rhs1AP</name>
    <dbReference type="NCBI Taxonomy" id="1086054"/>
    <lineage>
        <taxon>Eukaryota</taxon>
        <taxon>Fungi</taxon>
        <taxon>Dikarya</taxon>
        <taxon>Basidiomycota</taxon>
        <taxon>Agaricomycotina</taxon>
        <taxon>Agaricomycetes</taxon>
        <taxon>Cantharellales</taxon>
        <taxon>Ceratobasidiaceae</taxon>
        <taxon>Rhizoctonia</taxon>
    </lineage>
</organism>
<proteinExistence type="predicted"/>
<dbReference type="Proteomes" id="UP000030108">
    <property type="component" value="Unassembled WGS sequence"/>
</dbReference>
<evidence type="ECO:0000256" key="1">
    <source>
        <dbReference type="SAM" id="SignalP"/>
    </source>
</evidence>
<evidence type="ECO:0008006" key="4">
    <source>
        <dbReference type="Google" id="ProtNLM"/>
    </source>
</evidence>
<reference evidence="3" key="1">
    <citation type="journal article" date="2014" name="Genome Announc.">
        <title>Draft genome sequence of the plant-pathogenic soil fungus Rhizoctonia solani anastomosis group 3 strain Rhs1AP.</title>
        <authorList>
            <person name="Cubeta M.A."/>
            <person name="Thomas E."/>
            <person name="Dean R.A."/>
            <person name="Jabaji S."/>
            <person name="Neate S.M."/>
            <person name="Tavantzis S."/>
            <person name="Toda T."/>
            <person name="Vilgalys R."/>
            <person name="Bharathan N."/>
            <person name="Fedorova-Abrams N."/>
            <person name="Pakala S.B."/>
            <person name="Pakala S.M."/>
            <person name="Zafar N."/>
            <person name="Joardar V."/>
            <person name="Losada L."/>
            <person name="Nierman W.C."/>
        </authorList>
    </citation>
    <scope>NUCLEOTIDE SEQUENCE [LARGE SCALE GENOMIC DNA]</scope>
    <source>
        <strain evidence="3">AG-3</strain>
    </source>
</reference>
<comment type="caution">
    <text evidence="2">The sequence shown here is derived from an EMBL/GenBank/DDBJ whole genome shotgun (WGS) entry which is preliminary data.</text>
</comment>
<keyword evidence="1" id="KW-0732">Signal</keyword>
<sequence>MSALSPRLATWARVVMIFSLGAPIVGDTAFSEATGMPAGYESAIWATTL</sequence>
<dbReference type="EMBL" id="JATN01000322">
    <property type="protein sequence ID" value="EUC55022.1"/>
    <property type="molecule type" value="Genomic_DNA"/>
</dbReference>
<evidence type="ECO:0000313" key="3">
    <source>
        <dbReference type="Proteomes" id="UP000030108"/>
    </source>
</evidence>
<protein>
    <recommendedName>
        <fullName evidence="4">Transmembrane protein</fullName>
    </recommendedName>
</protein>
<gene>
    <name evidence="2" type="ORF">RSOL_083440</name>
</gene>
<dbReference type="AlphaFoldDB" id="X8IZD3"/>
<feature type="chain" id="PRO_5004986965" description="Transmembrane protein" evidence="1">
    <location>
        <begin position="27"/>
        <end position="49"/>
    </location>
</feature>
<evidence type="ECO:0000313" key="2">
    <source>
        <dbReference type="EMBL" id="EUC55022.1"/>
    </source>
</evidence>